<gene>
    <name evidence="3" type="ORF">A2586_02105</name>
</gene>
<name>A0A1G1ZVH4_9BACT</name>
<accession>A0A1G1ZVH4</accession>
<dbReference type="Pfam" id="PF16268">
    <property type="entry name" value="DUF4921"/>
    <property type="match status" value="1"/>
</dbReference>
<dbReference type="AlphaFoldDB" id="A0A1G1ZVH4"/>
<dbReference type="InterPro" id="IPR053177">
    <property type="entry name" value="ADP-glucose_phosphorylase"/>
</dbReference>
<dbReference type="GO" id="GO:0008270">
    <property type="term" value="F:zinc ion binding"/>
    <property type="evidence" value="ECO:0007669"/>
    <property type="project" value="InterPro"/>
</dbReference>
<feature type="domain" description="DUF4921" evidence="2">
    <location>
        <begin position="125"/>
        <end position="320"/>
    </location>
</feature>
<evidence type="ECO:0000313" key="4">
    <source>
        <dbReference type="Proteomes" id="UP000176611"/>
    </source>
</evidence>
<evidence type="ECO:0000313" key="3">
    <source>
        <dbReference type="EMBL" id="OGY68501.1"/>
    </source>
</evidence>
<comment type="caution">
    <text evidence="3">The sequence shown here is derived from an EMBL/GenBank/DDBJ whole genome shotgun (WGS) entry which is preliminary data.</text>
</comment>
<organism evidence="3 4">
    <name type="scientific">Candidatus Harrisonbacteria bacterium RIFOXYD1_FULL_40_9</name>
    <dbReference type="NCBI Taxonomy" id="1798412"/>
    <lineage>
        <taxon>Bacteria</taxon>
        <taxon>Candidatus Harrisoniibacteriota</taxon>
    </lineage>
</organism>
<sequence length="326" mass="37807">MTQLRKDIVSGDWIIIASGRAKRPHEEGNNLPLRVIAPENECPFEDVEKSGNEAPHAYYPHKRNWRIQVIKNKYPVVSHMSTCPTGSYEGPYETLRAEGHHELIITKDHRKNFAHLDGSDALLVFEAMKDRYYTIARDECVRYISLFHNWGPYAGASIFHPHYQVIALPVVPPDIHHSLQGSSLFFKEKNACVHCHVIAWEKKKGDRILFENEEVITLAPFFSRNPYEVRIFPKKHLSCFEESSQKVLHAIIFALQELLRRIEQKLHDPDYNFFIHTSPIKDKDSFHYYHWHIEIVPKINIRAGFELGTGIDINPVDPNEATALLR</sequence>
<evidence type="ECO:0000259" key="2">
    <source>
        <dbReference type="Pfam" id="PF16268"/>
    </source>
</evidence>
<dbReference type="InterPro" id="IPR032576">
    <property type="entry name" value="DUF4921"/>
</dbReference>
<dbReference type="GO" id="GO:0006012">
    <property type="term" value="P:galactose metabolic process"/>
    <property type="evidence" value="ECO:0007669"/>
    <property type="project" value="InterPro"/>
</dbReference>
<dbReference type="InterPro" id="IPR001937">
    <property type="entry name" value="GalP_UDPtransf1"/>
</dbReference>
<reference evidence="3 4" key="1">
    <citation type="journal article" date="2016" name="Nat. Commun.">
        <title>Thousands of microbial genomes shed light on interconnected biogeochemical processes in an aquifer system.</title>
        <authorList>
            <person name="Anantharaman K."/>
            <person name="Brown C.T."/>
            <person name="Hug L.A."/>
            <person name="Sharon I."/>
            <person name="Castelle C.J."/>
            <person name="Probst A.J."/>
            <person name="Thomas B.C."/>
            <person name="Singh A."/>
            <person name="Wilkins M.J."/>
            <person name="Karaoz U."/>
            <person name="Brodie E.L."/>
            <person name="Williams K.H."/>
            <person name="Hubbard S.S."/>
            <person name="Banfield J.F."/>
        </authorList>
    </citation>
    <scope>NUCLEOTIDE SEQUENCE [LARGE SCALE GENOMIC DNA]</scope>
</reference>
<dbReference type="PANTHER" id="PTHR42763">
    <property type="entry name" value="ADP-GLUCOSE PHOSPHORYLASE"/>
    <property type="match status" value="1"/>
</dbReference>
<dbReference type="PIRSF" id="PIRSF000808">
    <property type="entry name" value="GalT"/>
    <property type="match status" value="1"/>
</dbReference>
<dbReference type="PANTHER" id="PTHR42763:SF2">
    <property type="entry name" value="ADP-GLUCOSE PHOSPHORYLASE"/>
    <property type="match status" value="1"/>
</dbReference>
<evidence type="ECO:0000256" key="1">
    <source>
        <dbReference type="PIRSR" id="PIRSR000808-1"/>
    </source>
</evidence>
<dbReference type="InterPro" id="IPR036265">
    <property type="entry name" value="HIT-like_sf"/>
</dbReference>
<dbReference type="GO" id="GO:0008108">
    <property type="term" value="F:UDP-glucose:hexose-1-phosphate uridylyltransferase activity"/>
    <property type="evidence" value="ECO:0007669"/>
    <property type="project" value="InterPro"/>
</dbReference>
<protein>
    <recommendedName>
        <fullName evidence="2">DUF4921 domain-containing protein</fullName>
    </recommendedName>
</protein>
<dbReference type="EMBL" id="MHJO01000036">
    <property type="protein sequence ID" value="OGY68501.1"/>
    <property type="molecule type" value="Genomic_DNA"/>
</dbReference>
<dbReference type="SUPFAM" id="SSF54197">
    <property type="entry name" value="HIT-like"/>
    <property type="match status" value="2"/>
</dbReference>
<dbReference type="Proteomes" id="UP000176611">
    <property type="component" value="Unassembled WGS sequence"/>
</dbReference>
<dbReference type="Gene3D" id="3.30.428.10">
    <property type="entry name" value="HIT-like"/>
    <property type="match status" value="2"/>
</dbReference>
<proteinExistence type="predicted"/>
<feature type="active site" description="Tele-UMP-histidine intermediate" evidence="1">
    <location>
        <position position="162"/>
    </location>
</feature>